<dbReference type="Pfam" id="PF00534">
    <property type="entry name" value="Glycos_transf_1"/>
    <property type="match status" value="1"/>
</dbReference>
<keyword evidence="3" id="KW-0378">Hydrolase</keyword>
<evidence type="ECO:0000313" key="4">
    <source>
        <dbReference type="Proteomes" id="UP000006296"/>
    </source>
</evidence>
<proteinExistence type="predicted"/>
<protein>
    <submittedName>
        <fullName evidence="3">Glycoside hydrolase family protein</fullName>
    </submittedName>
</protein>
<dbReference type="SUPFAM" id="SSF53756">
    <property type="entry name" value="UDP-Glycosyltransferase/glycogen phosphorylase"/>
    <property type="match status" value="1"/>
</dbReference>
<feature type="domain" description="Glycosyltransferase subfamily 4-like N-terminal" evidence="2">
    <location>
        <begin position="12"/>
        <end position="167"/>
    </location>
</feature>
<dbReference type="GO" id="GO:0016757">
    <property type="term" value="F:glycosyltransferase activity"/>
    <property type="evidence" value="ECO:0007669"/>
    <property type="project" value="InterPro"/>
</dbReference>
<dbReference type="Gene3D" id="3.40.50.2000">
    <property type="entry name" value="Glycogen Phosphorylase B"/>
    <property type="match status" value="2"/>
</dbReference>
<dbReference type="InterPro" id="IPR001296">
    <property type="entry name" value="Glyco_trans_1"/>
</dbReference>
<sequence>MRVMHVTFDMRIGGTEMVIKNIIEGNTDANIEMSIFCIEAPLGPWGEQLKDEGVAISTKARKPGFDVSIIKALRAHIKYKKIDVIHCHQYTPWVYGTLAALFTPAKVIFTEHGRFYPDSTTWKRKLVNPLLSRFTHAVTAISEATKQAVATFEHIPSNKIKTIYNGIKPLNSDSVNSAALKLELKLPRAAKVLGTVARLDPIKNHVMLIRAFSIICNQVPETYLVIVGDGEMRQTLELLSEELNLCDRIRFTGYKTNPTDYINLFDVFVLSSLSEGTSMTLLEAMSLSKPCVVTDAGGNPEIVKHKVSGLVVENDNAKAFADDTIRLLNAPHQQAIMAAHAKEIFDKDFDVKCMNAAYKELYENVSQT</sequence>
<reference evidence="4" key="1">
    <citation type="journal article" date="2012" name="Sci. Rep.">
        <title>Genomes of surface isolates of Alteromonas macleodii: the life of a widespread marine opportunistic copiotroph.</title>
        <authorList>
            <person name="Lopez-Perez M."/>
            <person name="Gonzaga A."/>
            <person name="Martin-Cuadrado A.B."/>
            <person name="Onyshchenko O."/>
            <person name="Ghavidel A."/>
            <person name="Ghai R."/>
            <person name="Rodriguez-Valera F."/>
        </authorList>
    </citation>
    <scope>NUCLEOTIDE SEQUENCE [LARGE SCALE GENOMIC DNA]</scope>
    <source>
        <strain evidence="4">English Channel 673</strain>
    </source>
</reference>
<evidence type="ECO:0000313" key="3">
    <source>
        <dbReference type="EMBL" id="AFT75381.1"/>
    </source>
</evidence>
<dbReference type="PANTHER" id="PTHR12526">
    <property type="entry name" value="GLYCOSYLTRANSFERASE"/>
    <property type="match status" value="1"/>
</dbReference>
<organism evidence="3 4">
    <name type="scientific">Alteromonas macleodii (strain English Channel 673)</name>
    <dbReference type="NCBI Taxonomy" id="1004788"/>
    <lineage>
        <taxon>Bacteria</taxon>
        <taxon>Pseudomonadati</taxon>
        <taxon>Pseudomonadota</taxon>
        <taxon>Gammaproteobacteria</taxon>
        <taxon>Alteromonadales</taxon>
        <taxon>Alteromonadaceae</taxon>
        <taxon>Alteromonas/Salinimonas group</taxon>
        <taxon>Alteromonas</taxon>
    </lineage>
</organism>
<feature type="domain" description="Glycosyl transferase family 1" evidence="1">
    <location>
        <begin position="186"/>
        <end position="342"/>
    </location>
</feature>
<dbReference type="EMBL" id="CP003844">
    <property type="protein sequence ID" value="AFT75381.1"/>
    <property type="molecule type" value="Genomic_DNA"/>
</dbReference>
<dbReference type="InterPro" id="IPR028098">
    <property type="entry name" value="Glyco_trans_4-like_N"/>
</dbReference>
<name>A0AB33A132_ALTME</name>
<accession>A0AB33A132</accession>
<evidence type="ECO:0000259" key="1">
    <source>
        <dbReference type="Pfam" id="PF00534"/>
    </source>
</evidence>
<evidence type="ECO:0000259" key="2">
    <source>
        <dbReference type="Pfam" id="PF13439"/>
    </source>
</evidence>
<gene>
    <name evidence="3" type="ordered locus">AMEC673_13475</name>
</gene>
<dbReference type="GO" id="GO:1901135">
    <property type="term" value="P:carbohydrate derivative metabolic process"/>
    <property type="evidence" value="ECO:0007669"/>
    <property type="project" value="UniProtKB-ARBA"/>
</dbReference>
<dbReference type="KEGG" id="amg:AMEC673_13475"/>
<dbReference type="Proteomes" id="UP000006296">
    <property type="component" value="Chromosome"/>
</dbReference>
<dbReference type="GO" id="GO:0016787">
    <property type="term" value="F:hydrolase activity"/>
    <property type="evidence" value="ECO:0007669"/>
    <property type="project" value="UniProtKB-KW"/>
</dbReference>
<dbReference type="Pfam" id="PF13439">
    <property type="entry name" value="Glyco_transf_4"/>
    <property type="match status" value="1"/>
</dbReference>
<dbReference type="AlphaFoldDB" id="A0AB33A132"/>